<dbReference type="GO" id="GO:0004803">
    <property type="term" value="F:transposase activity"/>
    <property type="evidence" value="ECO:0007669"/>
    <property type="project" value="TreeGrafter"/>
</dbReference>
<dbReference type="SUPFAM" id="SSF53098">
    <property type="entry name" value="Ribonuclease H-like"/>
    <property type="match status" value="1"/>
</dbReference>
<dbReference type="InterPro" id="IPR036397">
    <property type="entry name" value="RNaseH_sf"/>
</dbReference>
<dbReference type="OrthoDB" id="9776104at2"/>
<accession>A0A4S3B3C8</accession>
<dbReference type="Proteomes" id="UP000310506">
    <property type="component" value="Unassembled WGS sequence"/>
</dbReference>
<dbReference type="EMBL" id="SDGV01000046">
    <property type="protein sequence ID" value="THB60063.1"/>
    <property type="molecule type" value="Genomic_DNA"/>
</dbReference>
<reference evidence="2 3" key="1">
    <citation type="submission" date="2019-01" db="EMBL/GenBank/DDBJ databases">
        <title>Vagococcus silagei sp. nov. isolated from brewer's grain.</title>
        <authorList>
            <person name="Guu J.-R."/>
        </authorList>
    </citation>
    <scope>NUCLEOTIDE SEQUENCE [LARGE SCALE GENOMIC DNA]</scope>
    <source>
        <strain evidence="2 3">2B-2</strain>
    </source>
</reference>
<dbReference type="GO" id="GO:0003676">
    <property type="term" value="F:nucleic acid binding"/>
    <property type="evidence" value="ECO:0007669"/>
    <property type="project" value="InterPro"/>
</dbReference>
<protein>
    <submittedName>
        <fullName evidence="2">IS30 family transposase</fullName>
    </submittedName>
</protein>
<keyword evidence="3" id="KW-1185">Reference proteome</keyword>
<dbReference type="NCBIfam" id="NF033563">
    <property type="entry name" value="transpos_IS30"/>
    <property type="match status" value="1"/>
</dbReference>
<dbReference type="GO" id="GO:0032196">
    <property type="term" value="P:transposition"/>
    <property type="evidence" value="ECO:0007669"/>
    <property type="project" value="TreeGrafter"/>
</dbReference>
<gene>
    <name evidence="2" type="ORF">ESZ54_12350</name>
</gene>
<dbReference type="PROSITE" id="PS50994">
    <property type="entry name" value="INTEGRASE"/>
    <property type="match status" value="1"/>
</dbReference>
<evidence type="ECO:0000313" key="3">
    <source>
        <dbReference type="Proteomes" id="UP000310506"/>
    </source>
</evidence>
<dbReference type="AlphaFoldDB" id="A0A4S3B3C8"/>
<dbReference type="PANTHER" id="PTHR10948">
    <property type="entry name" value="TRANSPOSASE"/>
    <property type="match status" value="1"/>
</dbReference>
<dbReference type="GO" id="GO:0015074">
    <property type="term" value="P:DNA integration"/>
    <property type="evidence" value="ECO:0007669"/>
    <property type="project" value="InterPro"/>
</dbReference>
<comment type="caution">
    <text evidence="2">The sequence shown here is derived from an EMBL/GenBank/DDBJ whole genome shotgun (WGS) entry which is preliminary data.</text>
</comment>
<proteinExistence type="predicted"/>
<sequence length="107" mass="12554">SITSDNGIEFSGLTRLLKNQLLVYFTHPYSSWERGTNENHNRMIRRFIPKGTKISTVSESNMRHVQQWMNSLPRKIMGYATPYESFINEISKLKLDLTRFDIEPLSM</sequence>
<organism evidence="2 3">
    <name type="scientific">Vagococcus silagei</name>
    <dbReference type="NCBI Taxonomy" id="2508885"/>
    <lineage>
        <taxon>Bacteria</taxon>
        <taxon>Bacillati</taxon>
        <taxon>Bacillota</taxon>
        <taxon>Bacilli</taxon>
        <taxon>Lactobacillales</taxon>
        <taxon>Enterococcaceae</taxon>
        <taxon>Vagococcus</taxon>
    </lineage>
</organism>
<feature type="non-terminal residue" evidence="2">
    <location>
        <position position="1"/>
    </location>
</feature>
<dbReference type="InterPro" id="IPR051917">
    <property type="entry name" value="Transposase-Integrase"/>
</dbReference>
<name>A0A4S3B3C8_9ENTE</name>
<feature type="domain" description="Integrase catalytic" evidence="1">
    <location>
        <begin position="1"/>
        <end position="90"/>
    </location>
</feature>
<dbReference type="PANTHER" id="PTHR10948:SF23">
    <property type="entry name" value="TRANSPOSASE INSI FOR INSERTION SEQUENCE ELEMENT IS30A-RELATED"/>
    <property type="match status" value="1"/>
</dbReference>
<evidence type="ECO:0000259" key="1">
    <source>
        <dbReference type="PROSITE" id="PS50994"/>
    </source>
</evidence>
<dbReference type="InterPro" id="IPR053392">
    <property type="entry name" value="Transposase_IS30-like"/>
</dbReference>
<dbReference type="RefSeq" id="WP_136137957.1">
    <property type="nucleotide sequence ID" value="NZ_SDGV01000046.1"/>
</dbReference>
<dbReference type="GO" id="GO:0005829">
    <property type="term" value="C:cytosol"/>
    <property type="evidence" value="ECO:0007669"/>
    <property type="project" value="TreeGrafter"/>
</dbReference>
<evidence type="ECO:0000313" key="2">
    <source>
        <dbReference type="EMBL" id="THB60063.1"/>
    </source>
</evidence>
<dbReference type="InterPro" id="IPR012337">
    <property type="entry name" value="RNaseH-like_sf"/>
</dbReference>
<dbReference type="InterPro" id="IPR001584">
    <property type="entry name" value="Integrase_cat-core"/>
</dbReference>
<dbReference type="Gene3D" id="3.30.420.10">
    <property type="entry name" value="Ribonuclease H-like superfamily/Ribonuclease H"/>
    <property type="match status" value="1"/>
</dbReference>